<keyword evidence="4" id="KW-1185">Reference proteome</keyword>
<reference evidence="4" key="1">
    <citation type="submission" date="2018-05" db="EMBL/GenBank/DDBJ databases">
        <authorList>
            <person name="Deangelis K."/>
            <person name="Huntemann M."/>
            <person name="Clum A."/>
            <person name="Pillay M."/>
            <person name="Palaniappan K."/>
            <person name="Varghese N."/>
            <person name="Mikhailova N."/>
            <person name="Stamatis D."/>
            <person name="Reddy T."/>
            <person name="Daum C."/>
            <person name="Shapiro N."/>
            <person name="Ivanova N."/>
            <person name="Kyrpides N."/>
            <person name="Woyke T."/>
        </authorList>
    </citation>
    <scope>NUCLEOTIDE SEQUENCE [LARGE SCALE GENOMIC DNA]</scope>
    <source>
        <strain evidence="4">GAS496</strain>
    </source>
</reference>
<gene>
    <name evidence="3" type="ORF">C8E89_1102</name>
</gene>
<comment type="caution">
    <text evidence="3">The sequence shown here is derived from an EMBL/GenBank/DDBJ whole genome shotgun (WGS) entry which is preliminary data.</text>
</comment>
<feature type="region of interest" description="Disordered" evidence="1">
    <location>
        <begin position="89"/>
        <end position="128"/>
    </location>
</feature>
<dbReference type="Proteomes" id="UP000247781">
    <property type="component" value="Unassembled WGS sequence"/>
</dbReference>
<evidence type="ECO:0000256" key="1">
    <source>
        <dbReference type="SAM" id="MobiDB-lite"/>
    </source>
</evidence>
<evidence type="ECO:0000313" key="3">
    <source>
        <dbReference type="EMBL" id="PXX07617.1"/>
    </source>
</evidence>
<feature type="chain" id="PRO_5016371480" description="Fibronectin attachment protein" evidence="2">
    <location>
        <begin position="34"/>
        <end position="128"/>
    </location>
</feature>
<accession>A0A318HEN9</accession>
<protein>
    <recommendedName>
        <fullName evidence="5">Fibronectin attachment protein</fullName>
    </recommendedName>
</protein>
<proteinExistence type="predicted"/>
<dbReference type="AlphaFoldDB" id="A0A318HEN9"/>
<feature type="compositionally biased region" description="Pro residues" evidence="1">
    <location>
        <begin position="96"/>
        <end position="111"/>
    </location>
</feature>
<keyword evidence="2" id="KW-0732">Signal</keyword>
<evidence type="ECO:0000256" key="2">
    <source>
        <dbReference type="SAM" id="SignalP"/>
    </source>
</evidence>
<evidence type="ECO:0000313" key="4">
    <source>
        <dbReference type="Proteomes" id="UP000247781"/>
    </source>
</evidence>
<organism evidence="3 4">
    <name type="scientific">Mycolicibacterium moriokaense</name>
    <dbReference type="NCBI Taxonomy" id="39691"/>
    <lineage>
        <taxon>Bacteria</taxon>
        <taxon>Bacillati</taxon>
        <taxon>Actinomycetota</taxon>
        <taxon>Actinomycetes</taxon>
        <taxon>Mycobacteriales</taxon>
        <taxon>Mycobacteriaceae</taxon>
        <taxon>Mycolicibacterium</taxon>
    </lineage>
</organism>
<evidence type="ECO:0008006" key="5">
    <source>
        <dbReference type="Google" id="ProtNLM"/>
    </source>
</evidence>
<dbReference type="EMBL" id="QJJU01000010">
    <property type="protein sequence ID" value="PXX07617.1"/>
    <property type="molecule type" value="Genomic_DNA"/>
</dbReference>
<feature type="signal peptide" evidence="2">
    <location>
        <begin position="1"/>
        <end position="33"/>
    </location>
</feature>
<sequence>MTTTFRRRHATLAVAAAAVPLLLLGAPTAPAYADDMGPTPAPAPNPYPPVEISTYPPAFWNGNDSMAPAPYIAAPTAPLTPAEVQALLGGSGQVSNPPPLLYGPGGVPMPPELQVQISEGSDFGPPPD</sequence>
<name>A0A318HEN9_9MYCO</name>
<reference evidence="3 4" key="2">
    <citation type="submission" date="2018-06" db="EMBL/GenBank/DDBJ databases">
        <title>Sequencing of bacterial isolates from soil warming experiment in Harvard Forest, Massachusetts, USA.</title>
        <authorList>
            <person name="Deangelis K.PhD."/>
        </authorList>
    </citation>
    <scope>NUCLEOTIDE SEQUENCE [LARGE SCALE GENOMIC DNA]</scope>
    <source>
        <strain evidence="3 4">GAS496</strain>
    </source>
</reference>